<dbReference type="Proteomes" id="UP000054721">
    <property type="component" value="Unassembled WGS sequence"/>
</dbReference>
<dbReference type="SUPFAM" id="SSF53098">
    <property type="entry name" value="Ribonuclease H-like"/>
    <property type="match status" value="2"/>
</dbReference>
<dbReference type="STRING" id="6335.A0A0V1KME7"/>
<dbReference type="GO" id="GO:0005634">
    <property type="term" value="C:nucleus"/>
    <property type="evidence" value="ECO:0007669"/>
    <property type="project" value="InterPro"/>
</dbReference>
<dbReference type="InterPro" id="IPR012337">
    <property type="entry name" value="RNaseH-like_sf"/>
</dbReference>
<sequence length="536" mass="60949">MNCAVKRVHFIFPQSVDFSFTHFLLRLLCRSYPRSATSTSFKMPKVKSKPSKKLIDLVNEYGSDILSTDNTVLFCKACGKTINHEKKYFVYQHLQTAKHKSATEKMKTESKQACLLNTFVADSSSKSQFPTELCMAFIDAGIPLWKLENKSLRSFLEKYTKQHIPSESSLRKHYIDNNFNNVMDRVGREVAYNKIWISVDDTINPVGRFVANVVIGTLEADQPSKEYLLTSEVLEKSNSSTIAQLFTSSLAVLWPEGIRHENVLLFVTDAAPYMKKAAGALKVLFPNMLHLTCLAHGLHRIAEHIRCLFPDVDRLISNMKKVFLKAPSRVQLFKEMAPEIPLPPQPVLTRWGTWLSAVFYYAANFKKIQEIISCFEEEESTAVKIVHEIMQKESLRCDLIFITSNFTNFVPAITNLEKRSETLVDRLQAFDEVIDNIHKIPGIVGEDIKSKCDKVISANKDLKEIKSIAEVLKGNSNAQVIGMNIESAVCFKYAPVTSAEVERSFSQLKYILSDRRYSLTPDNLKKMLVIMCNQTR</sequence>
<accession>A0A0V1KME7</accession>
<keyword evidence="4" id="KW-1185">Reference proteome</keyword>
<organism evidence="3 4">
    <name type="scientific">Trichinella nativa</name>
    <dbReference type="NCBI Taxonomy" id="6335"/>
    <lineage>
        <taxon>Eukaryota</taxon>
        <taxon>Metazoa</taxon>
        <taxon>Ecdysozoa</taxon>
        <taxon>Nematoda</taxon>
        <taxon>Enoplea</taxon>
        <taxon>Dorylaimia</taxon>
        <taxon>Trichinellida</taxon>
        <taxon>Trichinellidae</taxon>
        <taxon>Trichinella</taxon>
    </lineage>
</organism>
<dbReference type="GO" id="GO:0046983">
    <property type="term" value="F:protein dimerization activity"/>
    <property type="evidence" value="ECO:0007669"/>
    <property type="project" value="InterPro"/>
</dbReference>
<protein>
    <submittedName>
        <fullName evidence="3">CGG triplet repeat-binding protein 1</fullName>
    </submittedName>
</protein>
<dbReference type="AlphaFoldDB" id="A0A0V1KME7"/>
<feature type="domain" description="DUF659" evidence="1">
    <location>
        <begin position="165"/>
        <end position="322"/>
    </location>
</feature>
<dbReference type="EMBL" id="JYDW01000399">
    <property type="protein sequence ID" value="KRZ48488.1"/>
    <property type="molecule type" value="Genomic_DNA"/>
</dbReference>
<reference evidence="3 4" key="1">
    <citation type="submission" date="2015-05" db="EMBL/GenBank/DDBJ databases">
        <title>Evolution of Trichinella species and genotypes.</title>
        <authorList>
            <person name="Korhonen P.K."/>
            <person name="Edoardo P."/>
            <person name="Giuseppe L.R."/>
            <person name="Gasser R.B."/>
        </authorList>
    </citation>
    <scope>NUCLEOTIDE SEQUENCE [LARGE SCALE GENOMIC DNA]</scope>
    <source>
        <strain evidence="3">ISS10</strain>
    </source>
</reference>
<evidence type="ECO:0000259" key="1">
    <source>
        <dbReference type="Pfam" id="PF04937"/>
    </source>
</evidence>
<dbReference type="PANTHER" id="PTHR32344">
    <property type="entry name" value="U1-TYPE DOMAIN-CONTAINING PROTEIN"/>
    <property type="match status" value="1"/>
</dbReference>
<dbReference type="InterPro" id="IPR008906">
    <property type="entry name" value="HATC_C_dom"/>
</dbReference>
<evidence type="ECO:0000259" key="2">
    <source>
        <dbReference type="Pfam" id="PF05699"/>
    </source>
</evidence>
<dbReference type="InterPro" id="IPR033375">
    <property type="entry name" value="Cggbp1"/>
</dbReference>
<feature type="domain" description="HAT C-terminal dimerisation" evidence="2">
    <location>
        <begin position="495"/>
        <end position="530"/>
    </location>
</feature>
<proteinExistence type="predicted"/>
<dbReference type="PANTHER" id="PTHR32344:SF1">
    <property type="entry name" value="U1-TYPE DOMAIN-CONTAINING PROTEIN"/>
    <property type="match status" value="1"/>
</dbReference>
<dbReference type="OrthoDB" id="5866857at2759"/>
<dbReference type="Pfam" id="PF05699">
    <property type="entry name" value="Dimer_Tnp_hAT"/>
    <property type="match status" value="1"/>
</dbReference>
<dbReference type="GO" id="GO:0006357">
    <property type="term" value="P:regulation of transcription by RNA polymerase II"/>
    <property type="evidence" value="ECO:0007669"/>
    <property type="project" value="InterPro"/>
</dbReference>
<gene>
    <name evidence="3" type="primary">Cggbp1</name>
    <name evidence="3" type="ORF">T02_9357</name>
</gene>
<name>A0A0V1KME7_9BILA</name>
<dbReference type="InterPro" id="IPR007021">
    <property type="entry name" value="DUF659"/>
</dbReference>
<dbReference type="GO" id="GO:0003690">
    <property type="term" value="F:double-stranded DNA binding"/>
    <property type="evidence" value="ECO:0007669"/>
    <property type="project" value="InterPro"/>
</dbReference>
<evidence type="ECO:0000313" key="3">
    <source>
        <dbReference type="EMBL" id="KRZ48488.1"/>
    </source>
</evidence>
<comment type="caution">
    <text evidence="3">The sequence shown here is derived from an EMBL/GenBank/DDBJ whole genome shotgun (WGS) entry which is preliminary data.</text>
</comment>
<evidence type="ECO:0000313" key="4">
    <source>
        <dbReference type="Proteomes" id="UP000054721"/>
    </source>
</evidence>
<dbReference type="Pfam" id="PF04937">
    <property type="entry name" value="DUF659"/>
    <property type="match status" value="1"/>
</dbReference>